<evidence type="ECO:0000256" key="5">
    <source>
        <dbReference type="ARBA" id="ARBA00023077"/>
    </source>
</evidence>
<comment type="subcellular location">
    <subcellularLocation>
        <location evidence="1 8">Cell outer membrane</location>
        <topology evidence="1 8">Multi-pass membrane protein</topology>
    </subcellularLocation>
</comment>
<feature type="chain" id="PRO_5045685297" evidence="10">
    <location>
        <begin position="23"/>
        <end position="936"/>
    </location>
</feature>
<evidence type="ECO:0000256" key="6">
    <source>
        <dbReference type="ARBA" id="ARBA00023136"/>
    </source>
</evidence>
<dbReference type="SUPFAM" id="SSF56935">
    <property type="entry name" value="Porins"/>
    <property type="match status" value="1"/>
</dbReference>
<evidence type="ECO:0000256" key="1">
    <source>
        <dbReference type="ARBA" id="ARBA00004571"/>
    </source>
</evidence>
<dbReference type="Pfam" id="PF07715">
    <property type="entry name" value="Plug"/>
    <property type="match status" value="1"/>
</dbReference>
<dbReference type="Gene3D" id="2.40.170.20">
    <property type="entry name" value="TonB-dependent receptor, beta-barrel domain"/>
    <property type="match status" value="1"/>
</dbReference>
<comment type="similarity">
    <text evidence="8 9">Belongs to the TonB-dependent receptor family.</text>
</comment>
<evidence type="ECO:0000256" key="10">
    <source>
        <dbReference type="SAM" id="SignalP"/>
    </source>
</evidence>
<reference evidence="13 14" key="1">
    <citation type="submission" date="2021-08" db="EMBL/GenBank/DDBJ databases">
        <title>Novel members of of the genus Stenotrophomonas from differernt environment.</title>
        <authorList>
            <person name="Deng Y."/>
        </authorList>
    </citation>
    <scope>NUCLEOTIDE SEQUENCE [LARGE SCALE GENOMIC DNA]</scope>
    <source>
        <strain evidence="13 14">CPCC 101365</strain>
    </source>
</reference>
<dbReference type="InterPro" id="IPR037066">
    <property type="entry name" value="Plug_dom_sf"/>
</dbReference>
<keyword evidence="4 8" id="KW-0812">Transmembrane</keyword>
<evidence type="ECO:0000259" key="11">
    <source>
        <dbReference type="Pfam" id="PF00593"/>
    </source>
</evidence>
<evidence type="ECO:0000256" key="8">
    <source>
        <dbReference type="PROSITE-ProRule" id="PRU01360"/>
    </source>
</evidence>
<name>A0ABT0SIB2_9GAMM</name>
<keyword evidence="14" id="KW-1185">Reference proteome</keyword>
<dbReference type="Gene3D" id="2.170.130.10">
    <property type="entry name" value="TonB-dependent receptor, plug domain"/>
    <property type="match status" value="1"/>
</dbReference>
<dbReference type="PROSITE" id="PS52016">
    <property type="entry name" value="TONB_DEPENDENT_REC_3"/>
    <property type="match status" value="1"/>
</dbReference>
<dbReference type="PANTHER" id="PTHR40980:SF3">
    <property type="entry name" value="TONB-DEPENDENT RECEPTOR-LIKE BETA-BARREL DOMAIN-CONTAINING PROTEIN"/>
    <property type="match status" value="1"/>
</dbReference>
<dbReference type="EMBL" id="JAIKTS010000003">
    <property type="protein sequence ID" value="MCL7715044.1"/>
    <property type="molecule type" value="Genomic_DNA"/>
</dbReference>
<evidence type="ECO:0000256" key="7">
    <source>
        <dbReference type="ARBA" id="ARBA00023237"/>
    </source>
</evidence>
<protein>
    <submittedName>
        <fullName evidence="13">TonB-dependent receptor</fullName>
    </submittedName>
</protein>
<dbReference type="RefSeq" id="WP_250064323.1">
    <property type="nucleotide sequence ID" value="NZ_JAIKTS010000003.1"/>
</dbReference>
<accession>A0ABT0SIB2</accession>
<evidence type="ECO:0000256" key="9">
    <source>
        <dbReference type="RuleBase" id="RU003357"/>
    </source>
</evidence>
<evidence type="ECO:0000313" key="14">
    <source>
        <dbReference type="Proteomes" id="UP001431235"/>
    </source>
</evidence>
<dbReference type="InterPro" id="IPR010104">
    <property type="entry name" value="TonB_rcpt_bac"/>
</dbReference>
<evidence type="ECO:0000313" key="13">
    <source>
        <dbReference type="EMBL" id="MCL7715044.1"/>
    </source>
</evidence>
<sequence length="936" mass="103045">MRYRKSVLSAAIVTCLSFSAHAQDAGAASEATDLDRVVVTGIRASLQQSLETKRNADAIVDVITAEDVGKFPATNVAEAMTIIPGVTIDRAYGQGEKVSILGTDPALNRTLLNGQAIASGDWNMSDFPTRTFNYSLLAPELVGKIEVFKSPEARIDEGSIGGTVIVFTRKPLDMPEKVSVSGRVSYGRNDRVKKTDPNASAAFAWKNAADNFGIIVSAQVSNESIRRDGVEAYGHIRAGEYIDGGNSGANGSVTNLPIDWSVAPNPDGSQPTSAPTCTGACADTLYANPDAVGPNATSAHFFEQERERKTYSLALQFKPVEQMNIELNALKIDASFDHMAQSMFTHQGNTWNSLKSLSDITVRDGLITKASHKNGLVVFDLQNRRANVESETYDIKLDWNDERWFASTQLGRTKADGGPKQVFGEFLARTDYTWSIEDAPRNPGSVHFTGANPFVNPDQFQMDGGWGADPSQPTWNTGWGGNLVDKPTTDKETYGQVDFGLKLDSPVYLLRFGYKQRKHETTQIQQGIGLASVAGYGDAKASDFAPRDLPNNYLKGFSGYGDLGKRFTIDGWKLADYISSGDWLAPWQTMPVVSPFSAEEFARNNWSIEEDIGAAYVQADFSFDRLRGNVGVRYVRTELESGSYECNTGLAGCTEPSWSADKLAASYDPVVKKNKYNNVLPNLNLVYDATDSLVLRFSAAKTMARPNYTDVSSYLWLSDTALTGGGGNPNLKPYLSTNLDFSAEWYFSDNAIVAGSLFYRDVSDYILTESTPEVHWNQNQNKDDTYLVDRPRNAGDAKIKGYSLAWQQNFGMGFGVIANYTYSDGEATGGRPLPFNSKNQFNISPFFENEHVSTRLTYGWRDKYFTQVSGGRDLWTMKYASLDASVNVRINENLSVGLDAMNLLDEKYHSYSGVEQLTRGAYLSGRRYMASLRFAF</sequence>
<dbReference type="Proteomes" id="UP001431235">
    <property type="component" value="Unassembled WGS sequence"/>
</dbReference>
<feature type="domain" description="TonB-dependent receptor-like beta-barrel" evidence="11">
    <location>
        <begin position="455"/>
        <end position="903"/>
    </location>
</feature>
<dbReference type="InterPro" id="IPR036942">
    <property type="entry name" value="Beta-barrel_TonB_sf"/>
</dbReference>
<evidence type="ECO:0000256" key="2">
    <source>
        <dbReference type="ARBA" id="ARBA00022448"/>
    </source>
</evidence>
<evidence type="ECO:0000256" key="4">
    <source>
        <dbReference type="ARBA" id="ARBA00022692"/>
    </source>
</evidence>
<keyword evidence="6 8" id="KW-0472">Membrane</keyword>
<keyword evidence="2 8" id="KW-0813">Transport</keyword>
<dbReference type="Pfam" id="PF00593">
    <property type="entry name" value="TonB_dep_Rec_b-barrel"/>
    <property type="match status" value="1"/>
</dbReference>
<keyword evidence="10" id="KW-0732">Signal</keyword>
<comment type="caution">
    <text evidence="13">The sequence shown here is derived from an EMBL/GenBank/DDBJ whole genome shotgun (WGS) entry which is preliminary data.</text>
</comment>
<evidence type="ECO:0000259" key="12">
    <source>
        <dbReference type="Pfam" id="PF07715"/>
    </source>
</evidence>
<organism evidence="13 14">
    <name type="scientific">Stenotrophomonas mori</name>
    <dbReference type="NCBI Taxonomy" id="2871096"/>
    <lineage>
        <taxon>Bacteria</taxon>
        <taxon>Pseudomonadati</taxon>
        <taxon>Pseudomonadota</taxon>
        <taxon>Gammaproteobacteria</taxon>
        <taxon>Lysobacterales</taxon>
        <taxon>Lysobacteraceae</taxon>
        <taxon>Stenotrophomonas</taxon>
    </lineage>
</organism>
<keyword evidence="13" id="KW-0675">Receptor</keyword>
<keyword evidence="7 8" id="KW-0998">Cell outer membrane</keyword>
<feature type="domain" description="TonB-dependent receptor plug" evidence="12">
    <location>
        <begin position="53"/>
        <end position="163"/>
    </location>
</feature>
<dbReference type="InterPro" id="IPR039426">
    <property type="entry name" value="TonB-dep_rcpt-like"/>
</dbReference>
<dbReference type="CDD" id="cd01347">
    <property type="entry name" value="ligand_gated_channel"/>
    <property type="match status" value="1"/>
</dbReference>
<dbReference type="InterPro" id="IPR012910">
    <property type="entry name" value="Plug_dom"/>
</dbReference>
<feature type="signal peptide" evidence="10">
    <location>
        <begin position="1"/>
        <end position="22"/>
    </location>
</feature>
<dbReference type="InterPro" id="IPR000531">
    <property type="entry name" value="Beta-barrel_TonB"/>
</dbReference>
<keyword evidence="3 8" id="KW-1134">Transmembrane beta strand</keyword>
<proteinExistence type="inferred from homology"/>
<dbReference type="NCBIfam" id="TIGR01782">
    <property type="entry name" value="TonB-Xanth-Caul"/>
    <property type="match status" value="1"/>
</dbReference>
<gene>
    <name evidence="13" type="ORF">K5L01_10340</name>
</gene>
<keyword evidence="5 9" id="KW-0798">TonB box</keyword>
<dbReference type="PANTHER" id="PTHR40980">
    <property type="entry name" value="PLUG DOMAIN-CONTAINING PROTEIN"/>
    <property type="match status" value="1"/>
</dbReference>
<evidence type="ECO:0000256" key="3">
    <source>
        <dbReference type="ARBA" id="ARBA00022452"/>
    </source>
</evidence>